<dbReference type="PROSITE" id="PS51257">
    <property type="entry name" value="PROKAR_LIPOPROTEIN"/>
    <property type="match status" value="1"/>
</dbReference>
<evidence type="ECO:0000313" key="5">
    <source>
        <dbReference type="Proteomes" id="UP000266260"/>
    </source>
</evidence>
<accession>A0A398CXE6</accession>
<evidence type="ECO:0000313" key="6">
    <source>
        <dbReference type="Proteomes" id="UP000266489"/>
    </source>
</evidence>
<sequence length="156" mass="15763">MKRTFLVLLVVMMLAVSAGCASRSAAATKSRTFNATTVTVTGTVTAVNVTTSPAASQGSKSGSGNPVPTGMDEINVKETSGTIAMVNLGRDTKDISVKVGDTVTVTGFEMSKSANTIMARTFEGADGKTVTIANAGMRGGSGGNRNNIPANPSNNG</sequence>
<proteinExistence type="predicted"/>
<dbReference type="Proteomes" id="UP000266260">
    <property type="component" value="Unassembled WGS sequence"/>
</dbReference>
<feature type="signal peptide" evidence="2">
    <location>
        <begin position="1"/>
        <end position="18"/>
    </location>
</feature>
<evidence type="ECO:0000313" key="4">
    <source>
        <dbReference type="EMBL" id="RIE07614.1"/>
    </source>
</evidence>
<evidence type="ECO:0000256" key="2">
    <source>
        <dbReference type="SAM" id="SignalP"/>
    </source>
</evidence>
<evidence type="ECO:0000313" key="3">
    <source>
        <dbReference type="EMBL" id="RIE06900.1"/>
    </source>
</evidence>
<name>A0A398CXE6_9BACT</name>
<organism evidence="3 5">
    <name type="scientific">Candidatus Cryosericum odellii</name>
    <dbReference type="NCBI Taxonomy" id="2290917"/>
    <lineage>
        <taxon>Bacteria</taxon>
        <taxon>Pseudomonadati</taxon>
        <taxon>Caldisericota/Cryosericota group</taxon>
        <taxon>Candidatus Cryosericota</taxon>
        <taxon>Candidatus Cryosericia</taxon>
        <taxon>Candidatus Cryosericales</taxon>
        <taxon>Candidatus Cryosericaceae</taxon>
        <taxon>Candidatus Cryosericum</taxon>
    </lineage>
</organism>
<accession>A0A398D920</accession>
<feature type="compositionally biased region" description="Low complexity" evidence="1">
    <location>
        <begin position="144"/>
        <end position="156"/>
    </location>
</feature>
<keyword evidence="2" id="KW-0732">Signal</keyword>
<keyword evidence="5" id="KW-1185">Reference proteome</keyword>
<evidence type="ECO:0008006" key="7">
    <source>
        <dbReference type="Google" id="ProtNLM"/>
    </source>
</evidence>
<dbReference type="RefSeq" id="WP_119120481.1">
    <property type="nucleotide sequence ID" value="NZ_QXIT01000143.1"/>
</dbReference>
<dbReference type="EMBL" id="QXIT01000143">
    <property type="protein sequence ID" value="RIE06900.1"/>
    <property type="molecule type" value="Genomic_DNA"/>
</dbReference>
<gene>
    <name evidence="4" type="ORF">SMC5_09245</name>
    <name evidence="3" type="ORF">SMC6_08100</name>
</gene>
<evidence type="ECO:0000256" key="1">
    <source>
        <dbReference type="SAM" id="MobiDB-lite"/>
    </source>
</evidence>
<comment type="caution">
    <text evidence="3">The sequence shown here is derived from an EMBL/GenBank/DDBJ whole genome shotgun (WGS) entry which is preliminary data.</text>
</comment>
<protein>
    <recommendedName>
        <fullName evidence="7">DUF5666 domain-containing protein</fullName>
    </recommendedName>
</protein>
<feature type="chain" id="PRO_5044587959" description="DUF5666 domain-containing protein" evidence="2">
    <location>
        <begin position="19"/>
        <end position="156"/>
    </location>
</feature>
<dbReference type="EMBL" id="QXIU01000225">
    <property type="protein sequence ID" value="RIE07614.1"/>
    <property type="molecule type" value="Genomic_DNA"/>
</dbReference>
<dbReference type="AlphaFoldDB" id="A0A398CXE6"/>
<reference evidence="5 6" key="1">
    <citation type="submission" date="2018-09" db="EMBL/GenBank/DDBJ databases">
        <title>Discovery and Ecogenomic Context for Candidatus Cryosericales, a Global Caldiserica Order Active in Thawing Permafrost.</title>
        <authorList>
            <person name="Martinez M.A."/>
            <person name="Woodcroft B.J."/>
            <person name="Ignacio Espinoza J.C."/>
            <person name="Zayed A."/>
            <person name="Singleton C.M."/>
            <person name="Boyd J."/>
            <person name="Li Y.-F."/>
            <person name="Purvine S."/>
            <person name="Maughan H."/>
            <person name="Hodgkins S.B."/>
            <person name="Anderson D."/>
            <person name="Sederholm M."/>
            <person name="Temperton B."/>
            <person name="Saleska S.R."/>
            <person name="Tyson G.W."/>
            <person name="Rich V.I."/>
        </authorList>
    </citation>
    <scope>NUCLEOTIDE SEQUENCE [LARGE SCALE GENOMIC DNA]</scope>
    <source>
        <strain evidence="4 6">SMC5</strain>
        <strain evidence="3 5">SMC6</strain>
    </source>
</reference>
<feature type="region of interest" description="Disordered" evidence="1">
    <location>
        <begin position="136"/>
        <end position="156"/>
    </location>
</feature>
<dbReference type="Proteomes" id="UP000266489">
    <property type="component" value="Unassembled WGS sequence"/>
</dbReference>